<proteinExistence type="predicted"/>
<organism evidence="2">
    <name type="scientific">Neobodo designis</name>
    <name type="common">Flagellated protozoan</name>
    <name type="synonym">Bodo designis</name>
    <dbReference type="NCBI Taxonomy" id="312471"/>
    <lineage>
        <taxon>Eukaryota</taxon>
        <taxon>Discoba</taxon>
        <taxon>Euglenozoa</taxon>
        <taxon>Kinetoplastea</taxon>
        <taxon>Metakinetoplastina</taxon>
        <taxon>Neobodonida</taxon>
        <taxon>Neobodo</taxon>
    </lineage>
</organism>
<reference evidence="2" key="1">
    <citation type="submission" date="2021-01" db="EMBL/GenBank/DDBJ databases">
        <authorList>
            <person name="Corre E."/>
            <person name="Pelletier E."/>
            <person name="Niang G."/>
            <person name="Scheremetjew M."/>
            <person name="Finn R."/>
            <person name="Kale V."/>
            <person name="Holt S."/>
            <person name="Cochrane G."/>
            <person name="Meng A."/>
            <person name="Brown T."/>
            <person name="Cohen L."/>
        </authorList>
    </citation>
    <scope>NUCLEOTIDE SEQUENCE</scope>
    <source>
        <strain evidence="2">CCAP 1951/1</strain>
    </source>
</reference>
<gene>
    <name evidence="2" type="ORF">NDES1114_LOCUS8524</name>
</gene>
<name>A0A7S1PVG2_NEODS</name>
<feature type="compositionally biased region" description="Basic and acidic residues" evidence="1">
    <location>
        <begin position="1"/>
        <end position="13"/>
    </location>
</feature>
<dbReference type="EMBL" id="HBGF01012884">
    <property type="protein sequence ID" value="CAD9103452.1"/>
    <property type="molecule type" value="Transcribed_RNA"/>
</dbReference>
<evidence type="ECO:0000313" key="2">
    <source>
        <dbReference type="EMBL" id="CAD9103452.1"/>
    </source>
</evidence>
<feature type="region of interest" description="Disordered" evidence="1">
    <location>
        <begin position="1"/>
        <end position="110"/>
    </location>
</feature>
<evidence type="ECO:0000256" key="1">
    <source>
        <dbReference type="SAM" id="MobiDB-lite"/>
    </source>
</evidence>
<protein>
    <submittedName>
        <fullName evidence="2">Uncharacterized protein</fullName>
    </submittedName>
</protein>
<accession>A0A7S1PVG2</accession>
<feature type="compositionally biased region" description="Polar residues" evidence="1">
    <location>
        <begin position="83"/>
        <end position="93"/>
    </location>
</feature>
<sequence length="169" mass="17644">MREQRLREQRSLRSETVPVADAEAPHVAVSLPHAPPPSSRATDTDPAQPAVRAAPTWPPAGLSPLPPFSTTGGPPFPPVPPLANQQQTLTASMANAPPRAPVPFPYSTLPPPPPPHPYAAMMTYHSAAVAAPGAAALPPFGILAYPGGAMPMAPFFHPPHLPQVPGRPF</sequence>
<dbReference type="AlphaFoldDB" id="A0A7S1PVG2"/>
<feature type="compositionally biased region" description="Pro residues" evidence="1">
    <location>
        <begin position="98"/>
        <end position="110"/>
    </location>
</feature>